<gene>
    <name evidence="1" type="ORF">NCGR_LOCUS37314</name>
</gene>
<evidence type="ECO:0008006" key="3">
    <source>
        <dbReference type="Google" id="ProtNLM"/>
    </source>
</evidence>
<proteinExistence type="predicted"/>
<evidence type="ECO:0000313" key="1">
    <source>
        <dbReference type="EMBL" id="CAD6253690.1"/>
    </source>
</evidence>
<evidence type="ECO:0000313" key="2">
    <source>
        <dbReference type="Proteomes" id="UP000604825"/>
    </source>
</evidence>
<dbReference type="EMBL" id="CAJGYO010000009">
    <property type="protein sequence ID" value="CAD6253690.1"/>
    <property type="molecule type" value="Genomic_DNA"/>
</dbReference>
<dbReference type="AlphaFoldDB" id="A0A811Q3X1"/>
<accession>A0A811Q3X1</accession>
<organism evidence="1 2">
    <name type="scientific">Miscanthus lutarioriparius</name>
    <dbReference type="NCBI Taxonomy" id="422564"/>
    <lineage>
        <taxon>Eukaryota</taxon>
        <taxon>Viridiplantae</taxon>
        <taxon>Streptophyta</taxon>
        <taxon>Embryophyta</taxon>
        <taxon>Tracheophyta</taxon>
        <taxon>Spermatophyta</taxon>
        <taxon>Magnoliopsida</taxon>
        <taxon>Liliopsida</taxon>
        <taxon>Poales</taxon>
        <taxon>Poaceae</taxon>
        <taxon>PACMAD clade</taxon>
        <taxon>Panicoideae</taxon>
        <taxon>Andropogonodae</taxon>
        <taxon>Andropogoneae</taxon>
        <taxon>Saccharinae</taxon>
        <taxon>Miscanthus</taxon>
    </lineage>
</organism>
<reference evidence="1" key="1">
    <citation type="submission" date="2020-10" db="EMBL/GenBank/DDBJ databases">
        <authorList>
            <person name="Han B."/>
            <person name="Lu T."/>
            <person name="Zhao Q."/>
            <person name="Huang X."/>
            <person name="Zhao Y."/>
        </authorList>
    </citation>
    <scope>NUCLEOTIDE SEQUENCE</scope>
</reference>
<dbReference type="Proteomes" id="UP000604825">
    <property type="component" value="Unassembled WGS sequence"/>
</dbReference>
<name>A0A811Q3X1_9POAL</name>
<sequence length="242" mass="27094">MTTDHISSRCLASAVAAAAAHGGETCRVLTCSSVRTAAPSSVYFLRNNAVYNGMVAALPGAGIVVPPADCVASFDLEREEWRKRLQGPISMGYDADDSDDELDLDDPGPGCQFALAELKGCLVLMNYFYGMTHLWILTDFERGVWVKEYNILVKSIVPAYVRRLKPLFVLDDGRLVVRRRYGHALAIYDPRTDAWASVKSRPLSLGWGSWYLHRQSVRFTRCMVTRYSIYVMDNLLGLQDAW</sequence>
<keyword evidence="2" id="KW-1185">Reference proteome</keyword>
<comment type="caution">
    <text evidence="1">The sequence shown here is derived from an EMBL/GenBank/DDBJ whole genome shotgun (WGS) entry which is preliminary data.</text>
</comment>
<protein>
    <recommendedName>
        <fullName evidence="3">F-box associated domain-containing protein</fullName>
    </recommendedName>
</protein>